<gene>
    <name evidence="1" type="ORF">HFQ13_13950</name>
</gene>
<sequence>MNEDNTGRLLQAFPTLYRVALPWGFECDDGWFDILWQLSTVLEGEATAAGISHDSGHHPYATQIKSKFGMLRWYGEHLSDAMSALVDEASGRSRHTCEVCGADGHLRVYRRWYMTCCDNHAPSGSQSV</sequence>
<comment type="caution">
    <text evidence="1">The sequence shown here is derived from an EMBL/GenBank/DDBJ whole genome shotgun (WGS) entry which is preliminary data.</text>
</comment>
<proteinExistence type="predicted"/>
<dbReference type="AlphaFoldDB" id="A0AAE3CKX0"/>
<protein>
    <submittedName>
        <fullName evidence="1">Uncharacterized protein</fullName>
    </submittedName>
</protein>
<evidence type="ECO:0000313" key="2">
    <source>
        <dbReference type="Proteomes" id="UP001197378"/>
    </source>
</evidence>
<accession>A0AAE3CKX0</accession>
<reference evidence="1" key="1">
    <citation type="journal article" date="2021" name="ISME J.">
        <title>Genomic evolution of the class Acidithiobacillia: deep-branching Proteobacteria living in extreme acidic conditions.</title>
        <authorList>
            <person name="Moya-Beltran A."/>
            <person name="Beard S."/>
            <person name="Rojas-Villalobos C."/>
            <person name="Issotta F."/>
            <person name="Gallardo Y."/>
            <person name="Ulloa R."/>
            <person name="Giaveno A."/>
            <person name="Degli Esposti M."/>
            <person name="Johnson D.B."/>
            <person name="Quatrini R."/>
        </authorList>
    </citation>
    <scope>NUCLEOTIDE SEQUENCE</scope>
    <source>
        <strain evidence="1">VAN18-1</strain>
    </source>
</reference>
<dbReference type="EMBL" id="JAAXYO010000195">
    <property type="protein sequence ID" value="MBU2789288.1"/>
    <property type="molecule type" value="Genomic_DNA"/>
</dbReference>
<dbReference type="Proteomes" id="UP001197378">
    <property type="component" value="Unassembled WGS sequence"/>
</dbReference>
<organism evidence="1 2">
    <name type="scientific">Igneacidithiobacillus copahuensis</name>
    <dbReference type="NCBI Taxonomy" id="2724909"/>
    <lineage>
        <taxon>Bacteria</taxon>
        <taxon>Pseudomonadati</taxon>
        <taxon>Pseudomonadota</taxon>
        <taxon>Acidithiobacillia</taxon>
        <taxon>Acidithiobacillales</taxon>
        <taxon>Acidithiobacillaceae</taxon>
        <taxon>Igneacidithiobacillus</taxon>
    </lineage>
</organism>
<keyword evidence="2" id="KW-1185">Reference proteome</keyword>
<evidence type="ECO:0000313" key="1">
    <source>
        <dbReference type="EMBL" id="MBU2789288.1"/>
    </source>
</evidence>
<name>A0AAE3CKX0_9PROT</name>
<dbReference type="RefSeq" id="WP_215871749.1">
    <property type="nucleotide sequence ID" value="NZ_JAAXYO010000195.1"/>
</dbReference>